<dbReference type="AlphaFoldDB" id="A0A6H2A5T2"/>
<gene>
    <name evidence="1" type="ORF">TM448A06117_0002</name>
    <name evidence="2" type="ORF">TM448B01005_0012</name>
</gene>
<name>A0A6H2A5T2_9ZZZZ</name>
<protein>
    <submittedName>
        <fullName evidence="1">Uncharacterized protein</fullName>
    </submittedName>
</protein>
<dbReference type="EMBL" id="MT144685">
    <property type="protein sequence ID" value="QJH97397.1"/>
    <property type="molecule type" value="Genomic_DNA"/>
</dbReference>
<organism evidence="1">
    <name type="scientific">viral metagenome</name>
    <dbReference type="NCBI Taxonomy" id="1070528"/>
    <lineage>
        <taxon>unclassified sequences</taxon>
        <taxon>metagenomes</taxon>
        <taxon>organismal metagenomes</taxon>
    </lineage>
</organism>
<sequence>MADNKEPKSIEDYMDRVQKKLIEDGLFESEEEFKNYCSKIKKI</sequence>
<evidence type="ECO:0000313" key="2">
    <source>
        <dbReference type="EMBL" id="QJH97397.1"/>
    </source>
</evidence>
<reference evidence="1" key="1">
    <citation type="submission" date="2020-03" db="EMBL/GenBank/DDBJ databases">
        <title>The deep terrestrial virosphere.</title>
        <authorList>
            <person name="Holmfeldt K."/>
            <person name="Nilsson E."/>
            <person name="Simone D."/>
            <person name="Lopez-Fernandez M."/>
            <person name="Wu X."/>
            <person name="de Brujin I."/>
            <person name="Lundin D."/>
            <person name="Andersson A."/>
            <person name="Bertilsson S."/>
            <person name="Dopson M."/>
        </authorList>
    </citation>
    <scope>NUCLEOTIDE SEQUENCE</scope>
    <source>
        <strain evidence="1">TM448A06117</strain>
        <strain evidence="2">TM448B01005</strain>
    </source>
</reference>
<accession>A0A6H2A5T2</accession>
<dbReference type="EMBL" id="MT144548">
    <property type="protein sequence ID" value="QJA54895.1"/>
    <property type="molecule type" value="Genomic_DNA"/>
</dbReference>
<evidence type="ECO:0000313" key="1">
    <source>
        <dbReference type="EMBL" id="QJA54895.1"/>
    </source>
</evidence>
<proteinExistence type="predicted"/>